<keyword evidence="3" id="KW-1185">Reference proteome</keyword>
<dbReference type="Proteomes" id="UP001595791">
    <property type="component" value="Unassembled WGS sequence"/>
</dbReference>
<dbReference type="Pfam" id="PF05987">
    <property type="entry name" value="DUF898"/>
    <property type="match status" value="1"/>
</dbReference>
<accession>A0ABV8MQR8</accession>
<proteinExistence type="predicted"/>
<dbReference type="InterPro" id="IPR010295">
    <property type="entry name" value="DUF898"/>
</dbReference>
<feature type="transmembrane region" description="Helical" evidence="1">
    <location>
        <begin position="306"/>
        <end position="325"/>
    </location>
</feature>
<feature type="transmembrane region" description="Helical" evidence="1">
    <location>
        <begin position="250"/>
        <end position="270"/>
    </location>
</feature>
<feature type="transmembrane region" description="Helical" evidence="1">
    <location>
        <begin position="154"/>
        <end position="176"/>
    </location>
</feature>
<evidence type="ECO:0000256" key="1">
    <source>
        <dbReference type="SAM" id="Phobius"/>
    </source>
</evidence>
<evidence type="ECO:0000313" key="2">
    <source>
        <dbReference type="EMBL" id="MFC4160284.1"/>
    </source>
</evidence>
<sequence length="373" mass="41413">MHATAPYQGIIPARLPSLAMGRFEPVSLRFHGQAGEYFKIWIVNLLLSVLTLGIYSAWAKVRTMRYFHGSTELAGARFDYHATPISILIGRAIAFGMFVPVSLLSNSHPGIAFGLLLLVMLVAPYLVIRSLRFRLRMVSYRNIRFGFDGSVGQGYLYFLLMPILSLLSMGLATPYVQHEVRRFVVDHSRFGATRFQMRSVVGDWYVAYLYLLVGITGMVIALMVLGAIVMGLIGALFLSGDSDWSKTLSGGLAITAGVVGYGAFLLVYVVSGQMLRAWLNKLVLDNSRLGEVRFKSNMRVMPLFKLYALNTLAIVFSLGLAYPWARVRLARYMAETTDVLAPFDLSMFVAGEQQQTNAIGEEIADMFQVDIGI</sequence>
<feature type="transmembrane region" description="Helical" evidence="1">
    <location>
        <begin position="111"/>
        <end position="133"/>
    </location>
</feature>
<organism evidence="2 3">
    <name type="scientific">Chitinimonas lacunae</name>
    <dbReference type="NCBI Taxonomy" id="1963018"/>
    <lineage>
        <taxon>Bacteria</taxon>
        <taxon>Pseudomonadati</taxon>
        <taxon>Pseudomonadota</taxon>
        <taxon>Betaproteobacteria</taxon>
        <taxon>Neisseriales</taxon>
        <taxon>Chitinibacteraceae</taxon>
        <taxon>Chitinimonas</taxon>
    </lineage>
</organism>
<keyword evidence="1" id="KW-0472">Membrane</keyword>
<feature type="transmembrane region" description="Helical" evidence="1">
    <location>
        <begin position="38"/>
        <end position="58"/>
    </location>
</feature>
<dbReference type="RefSeq" id="WP_378164951.1">
    <property type="nucleotide sequence ID" value="NZ_JBHSBU010000001.1"/>
</dbReference>
<keyword evidence="1" id="KW-1133">Transmembrane helix</keyword>
<name>A0ABV8MQR8_9NEIS</name>
<dbReference type="EMBL" id="JBHSBU010000001">
    <property type="protein sequence ID" value="MFC4160284.1"/>
    <property type="molecule type" value="Genomic_DNA"/>
</dbReference>
<reference evidence="3" key="1">
    <citation type="journal article" date="2019" name="Int. J. Syst. Evol. Microbiol.">
        <title>The Global Catalogue of Microorganisms (GCM) 10K type strain sequencing project: providing services to taxonomists for standard genome sequencing and annotation.</title>
        <authorList>
            <consortium name="The Broad Institute Genomics Platform"/>
            <consortium name="The Broad Institute Genome Sequencing Center for Infectious Disease"/>
            <person name="Wu L."/>
            <person name="Ma J."/>
        </authorList>
    </citation>
    <scope>NUCLEOTIDE SEQUENCE [LARGE SCALE GENOMIC DNA]</scope>
    <source>
        <strain evidence="3">LMG 29894</strain>
    </source>
</reference>
<feature type="transmembrane region" description="Helical" evidence="1">
    <location>
        <begin position="205"/>
        <end position="238"/>
    </location>
</feature>
<comment type="caution">
    <text evidence="2">The sequence shown here is derived from an EMBL/GenBank/DDBJ whole genome shotgun (WGS) entry which is preliminary data.</text>
</comment>
<evidence type="ECO:0000313" key="3">
    <source>
        <dbReference type="Proteomes" id="UP001595791"/>
    </source>
</evidence>
<gene>
    <name evidence="2" type="ORF">ACFOW7_13135</name>
</gene>
<protein>
    <submittedName>
        <fullName evidence="2">YjgN family protein</fullName>
    </submittedName>
</protein>
<keyword evidence="1" id="KW-0812">Transmembrane</keyword>
<feature type="transmembrane region" description="Helical" evidence="1">
    <location>
        <begin position="78"/>
        <end position="99"/>
    </location>
</feature>